<geneLocation type="plasmid" evidence="3">
    <name>CBM2636p</name>
</geneLocation>
<geneLocation type="plasmid" evidence="5">
    <name>cbm2586_p</name>
</geneLocation>
<geneLocation type="plasmid" evidence="4">
    <name>cbm2636p</name>
</geneLocation>
<dbReference type="EMBL" id="OFSP01000046">
    <property type="protein sequence ID" value="SOY75385.1"/>
    <property type="molecule type" value="Genomic_DNA"/>
</dbReference>
<protein>
    <submittedName>
        <fullName evidence="2">Uncharacterized protein</fullName>
    </submittedName>
</protein>
<dbReference type="EMBL" id="LT984815">
    <property type="protein sequence ID" value="SPD69406.1"/>
    <property type="molecule type" value="Genomic_DNA"/>
</dbReference>
<dbReference type="Proteomes" id="UP000254259">
    <property type="component" value="Plasmid CBM2636p"/>
</dbReference>
<sequence>MDPEHHFACPHPLGLTLAVGRQNIAPVQFILRQEAVRRSRFRPAAACAGYACRRFLCDAIAS</sequence>
<organism evidence="2 5">
    <name type="scientific">Cupriavidus taiwanensis</name>
    <dbReference type="NCBI Taxonomy" id="164546"/>
    <lineage>
        <taxon>Bacteria</taxon>
        <taxon>Pseudomonadati</taxon>
        <taxon>Pseudomonadota</taxon>
        <taxon>Betaproteobacteria</taxon>
        <taxon>Burkholderiales</taxon>
        <taxon>Burkholderiaceae</taxon>
        <taxon>Cupriavidus</taxon>
    </lineage>
</organism>
<dbReference type="EMBL" id="OFSN01000034">
    <property type="protein sequence ID" value="SOY77462.1"/>
    <property type="molecule type" value="Genomic_DNA"/>
</dbReference>
<reference evidence="4 5" key="1">
    <citation type="submission" date="2018-01" db="EMBL/GenBank/DDBJ databases">
        <authorList>
            <person name="Clerissi C."/>
        </authorList>
    </citation>
    <scope>NUCLEOTIDE SEQUENCE [LARGE SCALE GENOMIC DNA]</scope>
    <source>
        <strain evidence="2">Cupriavidus taiwanensis LMG 19430</strain>
        <strain evidence="1">Cupriavidus taiwanensis STM 3521</strain>
        <strain evidence="3">Cupriavidus taiwanensis SWF 66322</strain>
        <plasmid evidence="5">cbm2586_p</plasmid>
        <plasmid evidence="4">cbm2636p</plasmid>
        <plasmid evidence="3">CBM2636p</plasmid>
    </source>
</reference>
<evidence type="ECO:0000313" key="4">
    <source>
        <dbReference type="Proteomes" id="UP000254259"/>
    </source>
</evidence>
<evidence type="ECO:0000313" key="1">
    <source>
        <dbReference type="EMBL" id="SOY75385.1"/>
    </source>
</evidence>
<evidence type="ECO:0000313" key="5">
    <source>
        <dbReference type="Proteomes" id="UP000257016"/>
    </source>
</evidence>
<gene>
    <name evidence="2" type="ORF">CBM2586_P150009</name>
    <name evidence="1" type="ORF">CBM2589_P150008</name>
    <name evidence="3" type="ORF">CBM2636_P20093</name>
</gene>
<evidence type="ECO:0000313" key="3">
    <source>
        <dbReference type="EMBL" id="SPD69406.1"/>
    </source>
</evidence>
<keyword evidence="3" id="KW-0614">Plasmid</keyword>
<dbReference type="AlphaFoldDB" id="A0A375FCE9"/>
<dbReference type="Proteomes" id="UP000256297">
    <property type="component" value="Plasmid CBM2589_p"/>
</dbReference>
<dbReference type="Proteomes" id="UP000257016">
    <property type="component" value="Unassembled WGS sequence"/>
</dbReference>
<accession>A0A375FCE9</accession>
<proteinExistence type="predicted"/>
<name>A0A375FCE9_9BURK</name>
<evidence type="ECO:0000313" key="2">
    <source>
        <dbReference type="EMBL" id="SOY77462.1"/>
    </source>
</evidence>